<protein>
    <submittedName>
        <fullName evidence="1">Uncharacterized protein</fullName>
    </submittedName>
</protein>
<dbReference type="InterPro" id="IPR038116">
    <property type="entry name" value="TrpR-like_sf"/>
</dbReference>
<gene>
    <name evidence="1" type="ORF">A3F29_04190</name>
</gene>
<dbReference type="SUPFAM" id="SSF48295">
    <property type="entry name" value="TrpR-like"/>
    <property type="match status" value="1"/>
</dbReference>
<dbReference type="GO" id="GO:0043565">
    <property type="term" value="F:sequence-specific DNA binding"/>
    <property type="evidence" value="ECO:0007669"/>
    <property type="project" value="InterPro"/>
</dbReference>
<proteinExistence type="predicted"/>
<dbReference type="InterPro" id="IPR010921">
    <property type="entry name" value="Trp_repressor/repl_initiator"/>
</dbReference>
<evidence type="ECO:0000313" key="1">
    <source>
        <dbReference type="EMBL" id="OGK31515.1"/>
    </source>
</evidence>
<accession>A0A1F7HK84</accession>
<dbReference type="AlphaFoldDB" id="A0A1F7HK84"/>
<dbReference type="Proteomes" id="UP000177199">
    <property type="component" value="Unassembled WGS sequence"/>
</dbReference>
<evidence type="ECO:0000313" key="2">
    <source>
        <dbReference type="Proteomes" id="UP000177199"/>
    </source>
</evidence>
<organism evidence="1 2">
    <name type="scientific">Candidatus Roizmanbacteria bacterium RIFCSPHIGHO2_12_FULL_33_9</name>
    <dbReference type="NCBI Taxonomy" id="1802045"/>
    <lineage>
        <taxon>Bacteria</taxon>
        <taxon>Candidatus Roizmaniibacteriota</taxon>
    </lineage>
</organism>
<sequence length="145" mass="16949">MVRLSARQLDKYVQQRLYELLFEMFSIKRSEKDFDNFFMSLFSGNERVMLIKRIGLIYLLIKGVTTSNICDILKISPSTLSKYSLILDKNKNAYDYFGKLVKKVRLVNILEEVIDTLYGPGTPGVNWSEAWKTKKRILKRKEIGL</sequence>
<comment type="caution">
    <text evidence="1">The sequence shown here is derived from an EMBL/GenBank/DDBJ whole genome shotgun (WGS) entry which is preliminary data.</text>
</comment>
<dbReference type="EMBL" id="MFZV01000004">
    <property type="protein sequence ID" value="OGK31515.1"/>
    <property type="molecule type" value="Genomic_DNA"/>
</dbReference>
<reference evidence="1 2" key="1">
    <citation type="journal article" date="2016" name="Nat. Commun.">
        <title>Thousands of microbial genomes shed light on interconnected biogeochemical processes in an aquifer system.</title>
        <authorList>
            <person name="Anantharaman K."/>
            <person name="Brown C.T."/>
            <person name="Hug L.A."/>
            <person name="Sharon I."/>
            <person name="Castelle C.J."/>
            <person name="Probst A.J."/>
            <person name="Thomas B.C."/>
            <person name="Singh A."/>
            <person name="Wilkins M.J."/>
            <person name="Karaoz U."/>
            <person name="Brodie E.L."/>
            <person name="Williams K.H."/>
            <person name="Hubbard S.S."/>
            <person name="Banfield J.F."/>
        </authorList>
    </citation>
    <scope>NUCLEOTIDE SEQUENCE [LARGE SCALE GENOMIC DNA]</scope>
</reference>
<dbReference type="Gene3D" id="1.10.1270.10">
    <property type="entry name" value="TrpR-like"/>
    <property type="match status" value="1"/>
</dbReference>
<name>A0A1F7HK84_9BACT</name>